<dbReference type="SUPFAM" id="SSF103473">
    <property type="entry name" value="MFS general substrate transporter"/>
    <property type="match status" value="1"/>
</dbReference>
<dbReference type="Proteomes" id="UP000199705">
    <property type="component" value="Unassembled WGS sequence"/>
</dbReference>
<comment type="subcellular location">
    <subcellularLocation>
        <location evidence="1">Membrane</location>
        <topology evidence="1">Multi-pass membrane protein</topology>
    </subcellularLocation>
</comment>
<feature type="transmembrane region" description="Helical" evidence="5">
    <location>
        <begin position="205"/>
        <end position="227"/>
    </location>
</feature>
<dbReference type="InterPro" id="IPR036259">
    <property type="entry name" value="MFS_trans_sf"/>
</dbReference>
<evidence type="ECO:0000313" key="7">
    <source>
        <dbReference type="Proteomes" id="UP000199705"/>
    </source>
</evidence>
<proteinExistence type="predicted"/>
<dbReference type="EMBL" id="FNCG01000032">
    <property type="protein sequence ID" value="SDI77475.1"/>
    <property type="molecule type" value="Genomic_DNA"/>
</dbReference>
<evidence type="ECO:0000256" key="5">
    <source>
        <dbReference type="SAM" id="Phobius"/>
    </source>
</evidence>
<dbReference type="GO" id="GO:0005886">
    <property type="term" value="C:plasma membrane"/>
    <property type="evidence" value="ECO:0007669"/>
    <property type="project" value="TreeGrafter"/>
</dbReference>
<dbReference type="Gene3D" id="1.20.1250.20">
    <property type="entry name" value="MFS general substrate transporter like domains"/>
    <property type="match status" value="1"/>
</dbReference>
<evidence type="ECO:0000256" key="4">
    <source>
        <dbReference type="ARBA" id="ARBA00023136"/>
    </source>
</evidence>
<evidence type="ECO:0000256" key="1">
    <source>
        <dbReference type="ARBA" id="ARBA00004141"/>
    </source>
</evidence>
<dbReference type="PANTHER" id="PTHR23501:SF5">
    <property type="entry name" value="TRANSPORT PROTEIN"/>
    <property type="match status" value="1"/>
</dbReference>
<feature type="transmembrane region" description="Helical" evidence="5">
    <location>
        <begin position="406"/>
        <end position="427"/>
    </location>
</feature>
<sequence>MNAPTYIKPWLSNWSWGVRIALFLILLSSIMEFASISLSQNYVLSYLGAQPEDITFSVQLCYVGILTILPVQFRFLRYFEMRNYLLILTFLSIILNIACINVSSVMAFFFIRFFQGMVVGSISGSMLILIPSFLKMEHRAAFGSTIFYGTVLSSGVLLGLVASAVTLNSDFRNVYYYLILFQILVLIVILISFNQVSNLRKYPLYQIDWTGAVFFLAVAAGLAYTILYGSKYYWFTDTRIQLSTVVTVAGAILFLWRERIVKRPGLDLTIFRFKNFWVGLILLAVYYGSKESINIIFGYTVSVLQWSATQEMILGLCNITGLIIFMVISARILVYRKDAIFYFLFAGFSMSLLYHLWMYCIFTPDLAFEDLILPMFFQGATSGILFVPIMLFTLSAVPQTTGYTGLIFAACTRFTSLLNASAGFYNIQLYYSQLYKENFLHHITGIDENVTERLNGFRQVFLSKGFSPDQAAAAANASLARIVSLQTQLLTNRAVFLFIAILTACVLLVILLVYVIKTLRLLTP</sequence>
<accession>A0A1G8NBH8</accession>
<feature type="transmembrane region" description="Helical" evidence="5">
    <location>
        <begin position="494"/>
        <end position="516"/>
    </location>
</feature>
<evidence type="ECO:0000256" key="2">
    <source>
        <dbReference type="ARBA" id="ARBA00022692"/>
    </source>
</evidence>
<keyword evidence="7" id="KW-1185">Reference proteome</keyword>
<feature type="transmembrane region" description="Helical" evidence="5">
    <location>
        <begin position="54"/>
        <end position="73"/>
    </location>
</feature>
<feature type="transmembrane region" description="Helical" evidence="5">
    <location>
        <begin position="20"/>
        <end position="42"/>
    </location>
</feature>
<feature type="transmembrane region" description="Helical" evidence="5">
    <location>
        <begin position="85"/>
        <end position="111"/>
    </location>
</feature>
<keyword evidence="4 5" id="KW-0472">Membrane</keyword>
<dbReference type="PANTHER" id="PTHR23501">
    <property type="entry name" value="MAJOR FACILITATOR SUPERFAMILY"/>
    <property type="match status" value="1"/>
</dbReference>
<feature type="transmembrane region" description="Helical" evidence="5">
    <location>
        <begin position="371"/>
        <end position="394"/>
    </location>
</feature>
<feature type="transmembrane region" description="Helical" evidence="5">
    <location>
        <begin position="276"/>
        <end position="300"/>
    </location>
</feature>
<reference evidence="7" key="1">
    <citation type="submission" date="2016-10" db="EMBL/GenBank/DDBJ databases">
        <authorList>
            <person name="Varghese N."/>
            <person name="Submissions S."/>
        </authorList>
    </citation>
    <scope>NUCLEOTIDE SEQUENCE [LARGE SCALE GENOMIC DNA]</scope>
    <source>
        <strain evidence="7">Gh-67</strain>
    </source>
</reference>
<evidence type="ECO:0000256" key="3">
    <source>
        <dbReference type="ARBA" id="ARBA00022989"/>
    </source>
</evidence>
<keyword evidence="3 5" id="KW-1133">Transmembrane helix</keyword>
<dbReference type="RefSeq" id="WP_143020913.1">
    <property type="nucleotide sequence ID" value="NZ_FNCG01000032.1"/>
</dbReference>
<dbReference type="AlphaFoldDB" id="A0A1G8NBH8"/>
<protein>
    <submittedName>
        <fullName evidence="6">MFS transporter, DHA2 family, multidrug resistance protein</fullName>
    </submittedName>
</protein>
<keyword evidence="2 5" id="KW-0812">Transmembrane</keyword>
<feature type="transmembrane region" description="Helical" evidence="5">
    <location>
        <begin position="340"/>
        <end position="359"/>
    </location>
</feature>
<feature type="transmembrane region" description="Helical" evidence="5">
    <location>
        <begin position="146"/>
        <end position="168"/>
    </location>
</feature>
<name>A0A1G8NBH8_9SPHI</name>
<feature type="transmembrane region" description="Helical" evidence="5">
    <location>
        <begin position="312"/>
        <end position="333"/>
    </location>
</feature>
<feature type="transmembrane region" description="Helical" evidence="5">
    <location>
        <begin position="174"/>
        <end position="193"/>
    </location>
</feature>
<feature type="transmembrane region" description="Helical" evidence="5">
    <location>
        <begin position="117"/>
        <end position="134"/>
    </location>
</feature>
<evidence type="ECO:0000313" key="6">
    <source>
        <dbReference type="EMBL" id="SDI77475.1"/>
    </source>
</evidence>
<dbReference type="GO" id="GO:0022857">
    <property type="term" value="F:transmembrane transporter activity"/>
    <property type="evidence" value="ECO:0007669"/>
    <property type="project" value="TreeGrafter"/>
</dbReference>
<dbReference type="STRING" id="551996.SAMN05192573_13222"/>
<organism evidence="6 7">
    <name type="scientific">Mucilaginibacter gossypii</name>
    <dbReference type="NCBI Taxonomy" id="551996"/>
    <lineage>
        <taxon>Bacteria</taxon>
        <taxon>Pseudomonadati</taxon>
        <taxon>Bacteroidota</taxon>
        <taxon>Sphingobacteriia</taxon>
        <taxon>Sphingobacteriales</taxon>
        <taxon>Sphingobacteriaceae</taxon>
        <taxon>Mucilaginibacter</taxon>
    </lineage>
</organism>
<feature type="transmembrane region" description="Helical" evidence="5">
    <location>
        <begin position="239"/>
        <end position="256"/>
    </location>
</feature>
<gene>
    <name evidence="6" type="ORF">SAMN05192573_13222</name>
</gene>